<protein>
    <submittedName>
        <fullName evidence="1">Uncharacterized protein</fullName>
    </submittedName>
</protein>
<keyword evidence="2" id="KW-1185">Reference proteome</keyword>
<proteinExistence type="predicted"/>
<organism evidence="1 2">
    <name type="scientific">Caenorhabditis nigoni</name>
    <dbReference type="NCBI Taxonomy" id="1611254"/>
    <lineage>
        <taxon>Eukaryota</taxon>
        <taxon>Metazoa</taxon>
        <taxon>Ecdysozoa</taxon>
        <taxon>Nematoda</taxon>
        <taxon>Chromadorea</taxon>
        <taxon>Rhabditida</taxon>
        <taxon>Rhabditina</taxon>
        <taxon>Rhabditomorpha</taxon>
        <taxon>Rhabditoidea</taxon>
        <taxon>Rhabditidae</taxon>
        <taxon>Peloderinae</taxon>
        <taxon>Caenorhabditis</taxon>
    </lineage>
</organism>
<comment type="caution">
    <text evidence="1">The sequence shown here is derived from an EMBL/GenBank/DDBJ whole genome shotgun (WGS) entry which is preliminary data.</text>
</comment>
<name>A0A2G5U3D6_9PELO</name>
<dbReference type="EMBL" id="PDUG01000004">
    <property type="protein sequence ID" value="PIC33983.1"/>
    <property type="molecule type" value="Genomic_DNA"/>
</dbReference>
<evidence type="ECO:0000313" key="1">
    <source>
        <dbReference type="EMBL" id="PIC33983.1"/>
    </source>
</evidence>
<evidence type="ECO:0000313" key="2">
    <source>
        <dbReference type="Proteomes" id="UP000230233"/>
    </source>
</evidence>
<accession>A0A2G5U3D6</accession>
<gene>
    <name evidence="1" type="primary">Cnig_chr_IV.g13768</name>
    <name evidence="1" type="ORF">B9Z55_013768</name>
</gene>
<dbReference type="Proteomes" id="UP000230233">
    <property type="component" value="Chromosome IV"/>
</dbReference>
<sequence>MHQCLLNSRNPNCQKMEISKQLEKFQTKWLNYQNSQTQCDCNLDENINREKYRKKRKLILKSLKEESTVTCPFKSCGDIDNSYNFEEEKEEEEFEIFCSQTWPL</sequence>
<reference evidence="2" key="1">
    <citation type="submission" date="2017-10" db="EMBL/GenBank/DDBJ databases">
        <title>Rapid genome shrinkage in a self-fertile nematode reveals novel sperm competition proteins.</title>
        <authorList>
            <person name="Yin D."/>
            <person name="Schwarz E.M."/>
            <person name="Thomas C.G."/>
            <person name="Felde R.L."/>
            <person name="Korf I.F."/>
            <person name="Cutter A.D."/>
            <person name="Schartner C.M."/>
            <person name="Ralston E.J."/>
            <person name="Meyer B.J."/>
            <person name="Haag E.S."/>
        </authorList>
    </citation>
    <scope>NUCLEOTIDE SEQUENCE [LARGE SCALE GENOMIC DNA]</scope>
    <source>
        <strain evidence="2">JU1422</strain>
    </source>
</reference>
<dbReference type="AlphaFoldDB" id="A0A2G5U3D6"/>